<dbReference type="SUPFAM" id="SSF63992">
    <property type="entry name" value="Dipeptide transport protein"/>
    <property type="match status" value="1"/>
</dbReference>
<gene>
    <name evidence="3" type="ORF">ENP86_02895</name>
</gene>
<evidence type="ECO:0000256" key="2">
    <source>
        <dbReference type="PIRSR" id="PIRSR015853-2"/>
    </source>
</evidence>
<name>A0A7V1EHD1_UNCW3</name>
<dbReference type="GO" id="GO:0046872">
    <property type="term" value="F:metal ion binding"/>
    <property type="evidence" value="ECO:0007669"/>
    <property type="project" value="UniProtKB-KW"/>
</dbReference>
<keyword evidence="2" id="KW-0479">Metal-binding</keyword>
<feature type="binding site" evidence="2">
    <location>
        <position position="66"/>
    </location>
    <ligand>
        <name>Zn(2+)</name>
        <dbReference type="ChEBI" id="CHEBI:29105"/>
        <label>2</label>
    </ligand>
</feature>
<proteinExistence type="predicted"/>
<dbReference type="Pfam" id="PF04951">
    <property type="entry name" value="Peptidase_M55"/>
    <property type="match status" value="1"/>
</dbReference>
<dbReference type="EMBL" id="DSKY01000009">
    <property type="protein sequence ID" value="HDY58484.1"/>
    <property type="molecule type" value="Genomic_DNA"/>
</dbReference>
<feature type="binding site" evidence="2">
    <location>
        <position position="14"/>
    </location>
    <ligand>
        <name>Zn(2+)</name>
        <dbReference type="ChEBI" id="CHEBI:29105"/>
        <label>1</label>
    </ligand>
</feature>
<feature type="binding site" evidence="2">
    <location>
        <position position="110"/>
    </location>
    <ligand>
        <name>Zn(2+)</name>
        <dbReference type="ChEBI" id="CHEBI:29105"/>
        <label>2</label>
    </ligand>
</feature>
<sequence length="284" mass="31606">MAKKINLFISFDLEGISGVTSWKEMRKDSPDLLRISKIATQEVNAAIRGVKKSGLEIGEILICDSHASGENLLIEELEPGINLIKGTQRNYYMMEGLNETFDIVFFIGYHSMVGTEAGMMDHSYSSSSIYNVMINGVYVGESEINAGVAGHYGVPLGLVSGDDKLAKEIQEFFGHNVETVITKYSISRFCARCRHPVDVQKEIELKASSAVKKINKLKPFKFKYPINAEIEMLNSLLGDAIKSLPGLKRISARKFVFKSKDILEFYRQLILICDLAGYANSALN</sequence>
<comment type="caution">
    <text evidence="3">The sequence shown here is derived from an EMBL/GenBank/DDBJ whole genome shotgun (WGS) entry which is preliminary data.</text>
</comment>
<feature type="binding site" evidence="2">
    <location>
        <position position="12"/>
    </location>
    <ligand>
        <name>Zn(2+)</name>
        <dbReference type="ChEBI" id="CHEBI:29105"/>
        <label>2</label>
    </ligand>
</feature>
<keyword evidence="2" id="KW-0862">Zinc</keyword>
<dbReference type="InterPro" id="IPR027476">
    <property type="entry name" value="DppA_N"/>
</dbReference>
<dbReference type="CDD" id="cd08663">
    <property type="entry name" value="DAP_dppA_1"/>
    <property type="match status" value="1"/>
</dbReference>
<dbReference type="InterPro" id="IPR036177">
    <property type="entry name" value="Peptidase_M55_sf"/>
</dbReference>
<protein>
    <submittedName>
        <fullName evidence="3">Peptidase M55</fullName>
    </submittedName>
</protein>
<feature type="binding site" evidence="2">
    <location>
        <position position="141"/>
    </location>
    <ligand>
        <name>Zn(2+)</name>
        <dbReference type="ChEBI" id="CHEBI:29105"/>
        <label>2</label>
    </ligand>
</feature>
<dbReference type="Gene3D" id="3.30.1360.130">
    <property type="entry name" value="Dipeptide transport protein"/>
    <property type="match status" value="1"/>
</dbReference>
<reference evidence="3" key="1">
    <citation type="journal article" date="2020" name="mSystems">
        <title>Genome- and Community-Level Interaction Insights into Carbon Utilization and Element Cycling Functions of Hydrothermarchaeota in Hydrothermal Sediment.</title>
        <authorList>
            <person name="Zhou Z."/>
            <person name="Liu Y."/>
            <person name="Xu W."/>
            <person name="Pan J."/>
            <person name="Luo Z.H."/>
            <person name="Li M."/>
        </authorList>
    </citation>
    <scope>NUCLEOTIDE SEQUENCE [LARGE SCALE GENOMIC DNA]</scope>
    <source>
        <strain evidence="3">SpSt-258</strain>
    </source>
</reference>
<dbReference type="AlphaFoldDB" id="A0A7V1EHD1"/>
<organism evidence="3">
    <name type="scientific">candidate division WOR-3 bacterium</name>
    <dbReference type="NCBI Taxonomy" id="2052148"/>
    <lineage>
        <taxon>Bacteria</taxon>
        <taxon>Bacteria division WOR-3</taxon>
    </lineage>
</organism>
<accession>A0A7V1EHD1</accession>
<dbReference type="Gene3D" id="3.40.50.10780">
    <property type="entry name" value="Dipeptide transport protein"/>
    <property type="match status" value="1"/>
</dbReference>
<feature type="binding site" evidence="2">
    <location>
        <position position="12"/>
    </location>
    <ligand>
        <name>Zn(2+)</name>
        <dbReference type="ChEBI" id="CHEBI:29105"/>
        <label>1</label>
    </ligand>
</feature>
<feature type="active site" description="Nucleophile" evidence="1">
    <location>
        <position position="122"/>
    </location>
</feature>
<dbReference type="PIRSF" id="PIRSF015853">
    <property type="entry name" value="Pep_DppA"/>
    <property type="match status" value="1"/>
</dbReference>
<dbReference type="InterPro" id="IPR007035">
    <property type="entry name" value="Peptidase_M55"/>
</dbReference>
<evidence type="ECO:0000256" key="1">
    <source>
        <dbReference type="PIRSR" id="PIRSR015853-1"/>
    </source>
</evidence>
<evidence type="ECO:0000313" key="3">
    <source>
        <dbReference type="EMBL" id="HDY58484.1"/>
    </source>
</evidence>